<gene>
    <name evidence="3" type="ORF">CVT06_07945</name>
</gene>
<name>A0A7S9R779_9BACT</name>
<dbReference type="Proteomes" id="UP000594630">
    <property type="component" value="Chromosome"/>
</dbReference>
<feature type="domain" description="Glycosyltransferase subfamily 4-like N-terminal" evidence="2">
    <location>
        <begin position="15"/>
        <end position="167"/>
    </location>
</feature>
<proteinExistence type="predicted"/>
<dbReference type="Gene3D" id="3.40.50.2000">
    <property type="entry name" value="Glycogen Phosphorylase B"/>
    <property type="match status" value="2"/>
</dbReference>
<dbReference type="EMBL" id="CP049274">
    <property type="protein sequence ID" value="QPH85016.1"/>
    <property type="molecule type" value="Genomic_DNA"/>
</dbReference>
<evidence type="ECO:0000259" key="2">
    <source>
        <dbReference type="Pfam" id="PF13439"/>
    </source>
</evidence>
<dbReference type="RefSeq" id="WP_107793374.1">
    <property type="nucleotide sequence ID" value="NZ_CP049274.1"/>
</dbReference>
<dbReference type="Pfam" id="PF00534">
    <property type="entry name" value="Glycos_transf_1"/>
    <property type="match status" value="1"/>
</dbReference>
<organism evidence="3 4">
    <name type="scientific">Campylobacter concisus</name>
    <dbReference type="NCBI Taxonomy" id="199"/>
    <lineage>
        <taxon>Bacteria</taxon>
        <taxon>Pseudomonadati</taxon>
        <taxon>Campylobacterota</taxon>
        <taxon>Epsilonproteobacteria</taxon>
        <taxon>Campylobacterales</taxon>
        <taxon>Campylobacteraceae</taxon>
        <taxon>Campylobacter</taxon>
    </lineage>
</organism>
<keyword evidence="3" id="KW-0808">Transferase</keyword>
<sequence length="358" mass="41305">MKKINVLQLITGLGIGGAEKVVYDISINIDKDKFNNYVVSLSKQNDMLKEFIDSGTSVISLNKKKSLVDLFCMFIRLVKFVYEKDIDVIHAHMSHSIIVATLLKITKPKIKIITTSHSLKMESLCREIFLYIFKFLRFKDIIFSKRMVRFFYIKDYEVLPNGIDVSRYSIDKKKNNRFTFISIGRLEEVKNHKDIIRIAYEMKGRFDFELQIVGDGILRCELQKLIDELELNDNVKLLGFRKDIPLLLNQAHCFLLPSLWEGMPIVLLEAAASCLPIISTPVGGIKDFLDDTNATLSSIANFKQEMIKMINNYDAYLVKANKLYLKVKNEYSIKAIVERHERIYLEAFQKTESITCAG</sequence>
<evidence type="ECO:0000259" key="1">
    <source>
        <dbReference type="Pfam" id="PF00534"/>
    </source>
</evidence>
<dbReference type="AlphaFoldDB" id="A0A7S9R779"/>
<evidence type="ECO:0000313" key="3">
    <source>
        <dbReference type="EMBL" id="QPH85016.1"/>
    </source>
</evidence>
<dbReference type="GO" id="GO:0016757">
    <property type="term" value="F:glycosyltransferase activity"/>
    <property type="evidence" value="ECO:0007669"/>
    <property type="project" value="InterPro"/>
</dbReference>
<dbReference type="PANTHER" id="PTHR45871:SF1">
    <property type="entry name" value="PHOSPHATIDYLINOSITOL N-ACETYLGLUCOSAMINYLTRANSFERASE SUBUNIT A"/>
    <property type="match status" value="1"/>
</dbReference>
<reference evidence="3 4" key="1">
    <citation type="journal article" date="2018" name="Emerg. Microbes Infect.">
        <title>Genomic analysis of oral Campylobacter concisus strains identified a potential bacterial molecular marker associated with active Crohn's disease.</title>
        <authorList>
            <person name="Liu F."/>
            <person name="Ma R."/>
            <person name="Tay C.Y.A."/>
            <person name="Octavia S."/>
            <person name="Lan R."/>
            <person name="Chung H.K.L."/>
            <person name="Riordan S.M."/>
            <person name="Grimm M.C."/>
            <person name="Leong R.W."/>
            <person name="Tanaka M.M."/>
            <person name="Connor S."/>
            <person name="Zhang L."/>
        </authorList>
    </citation>
    <scope>NUCLEOTIDE SEQUENCE [LARGE SCALE GENOMIC DNA]</scope>
    <source>
        <strain evidence="3 4">P10CDO-S2</strain>
    </source>
</reference>
<evidence type="ECO:0000313" key="4">
    <source>
        <dbReference type="Proteomes" id="UP000594630"/>
    </source>
</evidence>
<accession>A0A7S9R779</accession>
<dbReference type="InterPro" id="IPR028098">
    <property type="entry name" value="Glyco_trans_4-like_N"/>
</dbReference>
<dbReference type="InterPro" id="IPR001296">
    <property type="entry name" value="Glyco_trans_1"/>
</dbReference>
<dbReference type="Pfam" id="PF13439">
    <property type="entry name" value="Glyco_transf_4"/>
    <property type="match status" value="1"/>
</dbReference>
<dbReference type="SUPFAM" id="SSF53756">
    <property type="entry name" value="UDP-Glycosyltransferase/glycogen phosphorylase"/>
    <property type="match status" value="1"/>
</dbReference>
<feature type="domain" description="Glycosyl transferase family 1" evidence="1">
    <location>
        <begin position="172"/>
        <end position="294"/>
    </location>
</feature>
<protein>
    <submittedName>
        <fullName evidence="3">Glycosyltransferase</fullName>
    </submittedName>
</protein>
<dbReference type="PANTHER" id="PTHR45871">
    <property type="entry name" value="N-ACETYLGLUCOSAMINYL-PHOSPHATIDYLINOSITOL BIOSYNTHETIC PROTEIN"/>
    <property type="match status" value="1"/>
</dbReference>